<protein>
    <recommendedName>
        <fullName evidence="3">DegT/DnrJ/EryC1/StrS aminotransferase family protein</fullName>
    </recommendedName>
</protein>
<gene>
    <name evidence="1" type="ORF">GGR32_002388</name>
</gene>
<dbReference type="InterPro" id="IPR015424">
    <property type="entry name" value="PyrdxlP-dep_Trfase"/>
</dbReference>
<sequence length="320" mass="37645">MIKRNSIGGYFSLELTNNKKYHSGDNFVELNSARNCLEYILISKQYSKIYIPYYTCEVILEPINKTRVNYEFYDLDNNLEPIFDFNRIDKKEAFLLTNYFGLKDEYILKIHQRVKNLIIDNAQSFFSEAIQGIDTFYSPRKFFGLPDGGILYTDKKLSESFPIDVSYNRASHLLKRLDLSAEEAYEDFRLNDESLDNQPIKFMSNLTKKMLNSIDFDYVKGKRCENFNYLHKELSGVNLFSSFKVSEKSVPMVYPFRTKNPKLKSKLLKNKIYCATYWSNVLDWSNPTSNSYNLVGELIPLPIDQRYDKKELDRIIEIII</sequence>
<keyword evidence="2" id="KW-1185">Reference proteome</keyword>
<dbReference type="RefSeq" id="WP_183478410.1">
    <property type="nucleotide sequence ID" value="NZ_JACIFO010000017.1"/>
</dbReference>
<comment type="caution">
    <text evidence="1">The sequence shown here is derived from an EMBL/GenBank/DDBJ whole genome shotgun (WGS) entry which is preliminary data.</text>
</comment>
<organism evidence="1 2">
    <name type="scientific">Mesonia hippocampi</name>
    <dbReference type="NCBI Taxonomy" id="1628250"/>
    <lineage>
        <taxon>Bacteria</taxon>
        <taxon>Pseudomonadati</taxon>
        <taxon>Bacteroidota</taxon>
        <taxon>Flavobacteriia</taxon>
        <taxon>Flavobacteriales</taxon>
        <taxon>Flavobacteriaceae</taxon>
        <taxon>Mesonia</taxon>
    </lineage>
</organism>
<dbReference type="AlphaFoldDB" id="A0A840EWX4"/>
<dbReference type="Proteomes" id="UP000553034">
    <property type="component" value="Unassembled WGS sequence"/>
</dbReference>
<dbReference type="InterPro" id="IPR015422">
    <property type="entry name" value="PyrdxlP-dep_Trfase_small"/>
</dbReference>
<evidence type="ECO:0008006" key="3">
    <source>
        <dbReference type="Google" id="ProtNLM"/>
    </source>
</evidence>
<accession>A0A840EWX4</accession>
<proteinExistence type="predicted"/>
<dbReference type="Gene3D" id="3.90.1150.10">
    <property type="entry name" value="Aspartate Aminotransferase, domain 1"/>
    <property type="match status" value="1"/>
</dbReference>
<dbReference type="EMBL" id="JACIFO010000017">
    <property type="protein sequence ID" value="MBB4120076.1"/>
    <property type="molecule type" value="Genomic_DNA"/>
</dbReference>
<name>A0A840EWX4_9FLAO</name>
<evidence type="ECO:0000313" key="1">
    <source>
        <dbReference type="EMBL" id="MBB4120076.1"/>
    </source>
</evidence>
<dbReference type="SUPFAM" id="SSF53383">
    <property type="entry name" value="PLP-dependent transferases"/>
    <property type="match status" value="1"/>
</dbReference>
<reference evidence="1 2" key="1">
    <citation type="submission" date="2020-08" db="EMBL/GenBank/DDBJ databases">
        <title>Genomic Encyclopedia of Type Strains, Phase IV (KMG-IV): sequencing the most valuable type-strain genomes for metagenomic binning, comparative biology and taxonomic classification.</title>
        <authorList>
            <person name="Goeker M."/>
        </authorList>
    </citation>
    <scope>NUCLEOTIDE SEQUENCE [LARGE SCALE GENOMIC DNA]</scope>
    <source>
        <strain evidence="1 2">DSM 29568</strain>
    </source>
</reference>
<evidence type="ECO:0000313" key="2">
    <source>
        <dbReference type="Proteomes" id="UP000553034"/>
    </source>
</evidence>